<dbReference type="InterPro" id="IPR011706">
    <property type="entry name" value="Cu-oxidase_C"/>
</dbReference>
<sequence length="577" mass="64170">MRPNLSRRTFVGAGLATLAAAKSGVAGAAPGPRGGAPSPDLEPFVDELPIPEVLEGDRTMAIGQSEHRFHRELDVAPTWSYGGAEVLGPTLQVHAGQPISLTFENRLGRHLFAKYVDMAMEGSTEEDRSRPRANVHVHGALAPPQFDGHPEDTFRPGRSKTYTFAHHISAAGMWYHDHTMGITRLNVAAGLAASYWLRDNYDTGSAANPLGLPSGEFEIPLVIADRRFHEDGSLNYRCQRQIPDGQWEGVMIGDTTTVNGKVTPHLAVTRGLYRFRVLNGSNFRTYRLFFSGRMPFWVIGNDAGLLNAPVRTSSVRLMPAERCDILVDFSDLDAGDSVELSNDEHPSEIIKGLTGATVLPQVMRFTVGSIARRAGRVPDQLRGGRRQPPLLPPVRTPRRRRVVTLNMDDRPNAPKGGMQTGMTLNNLCFHDEPIEMPRQGTTEMWEFVNTSEDDHPMHLHLVDMRLINRQALDADAYVRANPKPARGTRWAPAPDRFLIGRPQRPAAWESGPKDTVRCPVNTVTRVMIRWPTAEELGFDPDTVFTSAMGHDLRGYVWHCHLIDHEDECMMARFRVVA</sequence>
<evidence type="ECO:0000259" key="3">
    <source>
        <dbReference type="Pfam" id="PF00394"/>
    </source>
</evidence>
<evidence type="ECO:0000259" key="5">
    <source>
        <dbReference type="Pfam" id="PF07732"/>
    </source>
</evidence>
<feature type="domain" description="Plastocyanin-like" evidence="5">
    <location>
        <begin position="133"/>
        <end position="197"/>
    </location>
</feature>
<dbReference type="PANTHER" id="PTHR48267:SF1">
    <property type="entry name" value="BILIRUBIN OXIDASE"/>
    <property type="match status" value="1"/>
</dbReference>
<evidence type="ECO:0000313" key="6">
    <source>
        <dbReference type="EMBL" id="GAA2066463.1"/>
    </source>
</evidence>
<feature type="domain" description="Plastocyanin-like" evidence="3">
    <location>
        <begin position="248"/>
        <end position="331"/>
    </location>
</feature>
<dbReference type="InterPro" id="IPR006311">
    <property type="entry name" value="TAT_signal"/>
</dbReference>
<evidence type="ECO:0000256" key="2">
    <source>
        <dbReference type="SAM" id="SignalP"/>
    </source>
</evidence>
<dbReference type="SUPFAM" id="SSF49503">
    <property type="entry name" value="Cupredoxins"/>
    <property type="match status" value="3"/>
</dbReference>
<dbReference type="Proteomes" id="UP001500016">
    <property type="component" value="Unassembled WGS sequence"/>
</dbReference>
<protein>
    <submittedName>
        <fullName evidence="6">Multicopper oxidase</fullName>
    </submittedName>
</protein>
<gene>
    <name evidence="6" type="ORF">GCM10009801_12950</name>
</gene>
<keyword evidence="2" id="KW-0732">Signal</keyword>
<keyword evidence="7" id="KW-1185">Reference proteome</keyword>
<dbReference type="Gene3D" id="2.60.40.420">
    <property type="entry name" value="Cupredoxins - blue copper proteins"/>
    <property type="match status" value="3"/>
</dbReference>
<reference evidence="6 7" key="1">
    <citation type="journal article" date="2019" name="Int. J. Syst. Evol. Microbiol.">
        <title>The Global Catalogue of Microorganisms (GCM) 10K type strain sequencing project: providing services to taxonomists for standard genome sequencing and annotation.</title>
        <authorList>
            <consortium name="The Broad Institute Genomics Platform"/>
            <consortium name="The Broad Institute Genome Sequencing Center for Infectious Disease"/>
            <person name="Wu L."/>
            <person name="Ma J."/>
        </authorList>
    </citation>
    <scope>NUCLEOTIDE SEQUENCE [LARGE SCALE GENOMIC DNA]</scope>
    <source>
        <strain evidence="6 7">JCM 15478</strain>
    </source>
</reference>
<feature type="domain" description="Plastocyanin-like" evidence="4">
    <location>
        <begin position="415"/>
        <end position="575"/>
    </location>
</feature>
<name>A0ABN2VN33_9ACTN</name>
<dbReference type="Pfam" id="PF00394">
    <property type="entry name" value="Cu-oxidase"/>
    <property type="match status" value="1"/>
</dbReference>
<evidence type="ECO:0000313" key="7">
    <source>
        <dbReference type="Proteomes" id="UP001500016"/>
    </source>
</evidence>
<feature type="signal peptide" evidence="2">
    <location>
        <begin position="1"/>
        <end position="28"/>
    </location>
</feature>
<evidence type="ECO:0000256" key="1">
    <source>
        <dbReference type="ARBA" id="ARBA00010609"/>
    </source>
</evidence>
<feature type="chain" id="PRO_5045516277" evidence="2">
    <location>
        <begin position="29"/>
        <end position="577"/>
    </location>
</feature>
<dbReference type="InterPro" id="IPR008972">
    <property type="entry name" value="Cupredoxin"/>
</dbReference>
<organism evidence="6 7">
    <name type="scientific">Streptomyces albiaxialis</name>
    <dbReference type="NCBI Taxonomy" id="329523"/>
    <lineage>
        <taxon>Bacteria</taxon>
        <taxon>Bacillati</taxon>
        <taxon>Actinomycetota</taxon>
        <taxon>Actinomycetes</taxon>
        <taxon>Kitasatosporales</taxon>
        <taxon>Streptomycetaceae</taxon>
        <taxon>Streptomyces</taxon>
    </lineage>
</organism>
<dbReference type="RefSeq" id="WP_344524942.1">
    <property type="nucleotide sequence ID" value="NZ_BAAAPE010000002.1"/>
</dbReference>
<dbReference type="InterPro" id="IPR011707">
    <property type="entry name" value="Cu-oxidase-like_N"/>
</dbReference>
<dbReference type="InterPro" id="IPR045087">
    <property type="entry name" value="Cu-oxidase_fam"/>
</dbReference>
<proteinExistence type="inferred from homology"/>
<dbReference type="EMBL" id="BAAAPE010000002">
    <property type="protein sequence ID" value="GAA2066463.1"/>
    <property type="molecule type" value="Genomic_DNA"/>
</dbReference>
<comment type="similarity">
    <text evidence="1">Belongs to the multicopper oxidase family.</text>
</comment>
<accession>A0ABN2VN33</accession>
<dbReference type="PROSITE" id="PS51318">
    <property type="entry name" value="TAT"/>
    <property type="match status" value="1"/>
</dbReference>
<evidence type="ECO:0000259" key="4">
    <source>
        <dbReference type="Pfam" id="PF07731"/>
    </source>
</evidence>
<dbReference type="Pfam" id="PF07731">
    <property type="entry name" value="Cu-oxidase_2"/>
    <property type="match status" value="1"/>
</dbReference>
<comment type="caution">
    <text evidence="6">The sequence shown here is derived from an EMBL/GenBank/DDBJ whole genome shotgun (WGS) entry which is preliminary data.</text>
</comment>
<dbReference type="PANTHER" id="PTHR48267">
    <property type="entry name" value="CUPREDOXIN SUPERFAMILY PROTEIN"/>
    <property type="match status" value="1"/>
</dbReference>
<dbReference type="Pfam" id="PF07732">
    <property type="entry name" value="Cu-oxidase_3"/>
    <property type="match status" value="1"/>
</dbReference>
<dbReference type="InterPro" id="IPR001117">
    <property type="entry name" value="Cu-oxidase_2nd"/>
</dbReference>